<reference evidence="1" key="1">
    <citation type="submission" date="2019-01" db="EMBL/GenBank/DDBJ databases">
        <title>Draft genome sequences of three monokaryotic isolates of the white-rot basidiomycete fungus Dichomitus squalens.</title>
        <authorList>
            <consortium name="DOE Joint Genome Institute"/>
            <person name="Lopez S.C."/>
            <person name="Andreopoulos B."/>
            <person name="Pangilinan J."/>
            <person name="Lipzen A."/>
            <person name="Riley R."/>
            <person name="Ahrendt S."/>
            <person name="Ng V."/>
            <person name="Barry K."/>
            <person name="Daum C."/>
            <person name="Grigoriev I.V."/>
            <person name="Hilden K.S."/>
            <person name="Makela M.R."/>
            <person name="de Vries R.P."/>
        </authorList>
    </citation>
    <scope>NUCLEOTIDE SEQUENCE [LARGE SCALE GENOMIC DNA]</scope>
    <source>
        <strain evidence="1">OM18370.1</strain>
    </source>
</reference>
<evidence type="ECO:0000313" key="1">
    <source>
        <dbReference type="EMBL" id="TBU30495.1"/>
    </source>
</evidence>
<dbReference type="GO" id="GO:0005829">
    <property type="term" value="C:cytosol"/>
    <property type="evidence" value="ECO:0007669"/>
    <property type="project" value="TreeGrafter"/>
</dbReference>
<dbReference type="InterPro" id="IPR019412">
    <property type="entry name" value="IML2/TPR_39"/>
</dbReference>
<dbReference type="InterPro" id="IPR011990">
    <property type="entry name" value="TPR-like_helical_dom_sf"/>
</dbReference>
<dbReference type="AlphaFoldDB" id="A0A4Q9MSB0"/>
<sequence>MDNFQSPTSVGTYVQDRTLEDIPAIKHALSLFCASRMVESEEYCKELDPNREHLYMTSGYSLIQAIKALMSFEDKDLQEALTHLNRGNELAAAHRAPVTSFSAKVSGLIWGAKRVDAIRAMTAVQRHAELLFAETTFAKALVGSIASGSWLGFVREALSFRVMINVYLSLGKYLKTVDNEAAAQGLGQRHPDIDDDFRSGVELGVGASNLILSLMPKTVLSVVELFGYQGDRNVGLEMLYGVGGWEKGAAEPRISADKEGLRRPLADICLLCFHLVLSSFVHQGVDIPLAQQILEWNLKRFPDGVFFLFGAGRLRLLRSQPAQATAFYERAMSIQSQYPNLHYISFWELAVCNFALWNIPQSLVYWRKLRSGATWSRACYAYGVAACLLQIGSGTGSEGEEAREGLREIPKLMNKIAGKSIPIEKFVARKARKFEAQGGRLALPALEFAYFFLAIQHAPRDVILQRMMPEVDAQLARLRESEPNTYEGGKGYWDDLCLAQFLEGVCMRFVAYPDRDAELQLSDAELQVAHRERGPASVRALRALKAVVENAHTIELDHYITYHAHYELGRLYACFGNRAKAVEHLKLVASGKSLEPANKSRKGKYSMQTALVVRAGASLEGLGDPDAN</sequence>
<dbReference type="GO" id="GO:0005741">
    <property type="term" value="C:mitochondrial outer membrane"/>
    <property type="evidence" value="ECO:0007669"/>
    <property type="project" value="TreeGrafter"/>
</dbReference>
<protein>
    <recommendedName>
        <fullName evidence="2">Tetratricopeptide repeat protein 39B</fullName>
    </recommendedName>
</protein>
<evidence type="ECO:0008006" key="2">
    <source>
        <dbReference type="Google" id="ProtNLM"/>
    </source>
</evidence>
<dbReference type="PANTHER" id="PTHR31859">
    <property type="entry name" value="TETRATRICOPEPTIDE REPEAT PROTEIN 39 FAMILY MEMBER"/>
    <property type="match status" value="1"/>
</dbReference>
<dbReference type="GO" id="GO:0005634">
    <property type="term" value="C:nucleus"/>
    <property type="evidence" value="ECO:0007669"/>
    <property type="project" value="TreeGrafter"/>
</dbReference>
<dbReference type="Pfam" id="PF10300">
    <property type="entry name" value="Iml2-TPR_39"/>
    <property type="match status" value="1"/>
</dbReference>
<dbReference type="EMBL" id="ML143405">
    <property type="protein sequence ID" value="TBU30495.1"/>
    <property type="molecule type" value="Genomic_DNA"/>
</dbReference>
<dbReference type="OrthoDB" id="43460at2759"/>
<organism evidence="1">
    <name type="scientific">Dichomitus squalens</name>
    <dbReference type="NCBI Taxonomy" id="114155"/>
    <lineage>
        <taxon>Eukaryota</taxon>
        <taxon>Fungi</taxon>
        <taxon>Dikarya</taxon>
        <taxon>Basidiomycota</taxon>
        <taxon>Agaricomycotina</taxon>
        <taxon>Agaricomycetes</taxon>
        <taxon>Polyporales</taxon>
        <taxon>Polyporaceae</taxon>
        <taxon>Dichomitus</taxon>
    </lineage>
</organism>
<proteinExistence type="predicted"/>
<dbReference type="PANTHER" id="PTHR31859:SF1">
    <property type="entry name" value="TETRATRICOPEPTIDE REPEAT PROTEIN 39C"/>
    <property type="match status" value="1"/>
</dbReference>
<accession>A0A4Q9MSB0</accession>
<dbReference type="SUPFAM" id="SSF48452">
    <property type="entry name" value="TPR-like"/>
    <property type="match status" value="1"/>
</dbReference>
<dbReference type="Proteomes" id="UP000292957">
    <property type="component" value="Unassembled WGS sequence"/>
</dbReference>
<name>A0A4Q9MSB0_9APHY</name>
<gene>
    <name evidence="1" type="ORF">BD311DRAFT_754430</name>
</gene>